<dbReference type="GO" id="GO:0016020">
    <property type="term" value="C:membrane"/>
    <property type="evidence" value="ECO:0007669"/>
    <property type="project" value="InterPro"/>
</dbReference>
<dbReference type="SUPFAM" id="SSF47661">
    <property type="entry name" value="t-snare proteins"/>
    <property type="match status" value="1"/>
</dbReference>
<dbReference type="OrthoDB" id="10255013at2759"/>
<sequence length="152" mass="17090">MTVAKFLSETKSIENGIQRLIDIEAKLRGYANQAQYSLDNVPTADVEQITSKMSDLIQSLKKRIDDLKNHISSHKDTLNQSDLKMEQNALDTTVRKLANAVQKYNETQVEYDKNVKSHVKQVLKAVVNKTDQEVDELVESGNGIEAIRSDDG</sequence>
<dbReference type="GO" id="GO:0016192">
    <property type="term" value="P:vesicle-mediated transport"/>
    <property type="evidence" value="ECO:0007669"/>
    <property type="project" value="InterPro"/>
</dbReference>
<dbReference type="InterPro" id="IPR010989">
    <property type="entry name" value="SNARE"/>
</dbReference>
<feature type="domain" description="Syntaxin N-terminal" evidence="1">
    <location>
        <begin position="4"/>
        <end position="143"/>
    </location>
</feature>
<evidence type="ECO:0000259" key="1">
    <source>
        <dbReference type="Pfam" id="PF00804"/>
    </source>
</evidence>
<evidence type="ECO:0000313" key="3">
    <source>
        <dbReference type="Proteomes" id="UP000008312"/>
    </source>
</evidence>
<name>D8M7I2_BLAHO</name>
<dbReference type="GeneID" id="24920875"/>
<dbReference type="Proteomes" id="UP000008312">
    <property type="component" value="Unassembled WGS sequence"/>
</dbReference>
<organism evidence="2">
    <name type="scientific">Blastocystis hominis</name>
    <dbReference type="NCBI Taxonomy" id="12968"/>
    <lineage>
        <taxon>Eukaryota</taxon>
        <taxon>Sar</taxon>
        <taxon>Stramenopiles</taxon>
        <taxon>Bigyra</taxon>
        <taxon>Opalozoa</taxon>
        <taxon>Opalinata</taxon>
        <taxon>Blastocystidae</taxon>
        <taxon>Blastocystis</taxon>
    </lineage>
</organism>
<accession>D8M7I2</accession>
<dbReference type="InterPro" id="IPR006011">
    <property type="entry name" value="Syntaxin_N"/>
</dbReference>
<dbReference type="Pfam" id="PF00804">
    <property type="entry name" value="Syntaxin"/>
    <property type="match status" value="1"/>
</dbReference>
<dbReference type="AlphaFoldDB" id="D8M7I2"/>
<gene>
    <name evidence="2" type="ORF">GSBLH_T00003813001</name>
</gene>
<reference evidence="2" key="1">
    <citation type="submission" date="2010-02" db="EMBL/GenBank/DDBJ databases">
        <title>Sequencing and annotation of the Blastocystis hominis genome.</title>
        <authorList>
            <person name="Wincker P."/>
        </authorList>
    </citation>
    <scope>NUCLEOTIDE SEQUENCE</scope>
    <source>
        <strain evidence="2">Singapore isolate B</strain>
    </source>
</reference>
<protein>
    <recommendedName>
        <fullName evidence="1">Syntaxin N-terminal domain-containing protein</fullName>
    </recommendedName>
</protein>
<proteinExistence type="predicted"/>
<dbReference type="EMBL" id="FN668672">
    <property type="protein sequence ID" value="CBK24021.2"/>
    <property type="molecule type" value="Genomic_DNA"/>
</dbReference>
<evidence type="ECO:0000313" key="2">
    <source>
        <dbReference type="EMBL" id="CBK24021.2"/>
    </source>
</evidence>
<dbReference type="RefSeq" id="XP_012898069.1">
    <property type="nucleotide sequence ID" value="XM_013042615.1"/>
</dbReference>
<dbReference type="InParanoid" id="D8M7I2"/>
<dbReference type="Gene3D" id="1.20.58.70">
    <property type="match status" value="1"/>
</dbReference>
<keyword evidence="3" id="KW-1185">Reference proteome</keyword>